<dbReference type="HOGENOM" id="CLU_005854_5_0_11"/>
<keyword evidence="8" id="KW-1185">Reference proteome</keyword>
<dbReference type="KEGG" id="cku:UL82_09800"/>
<dbReference type="InterPro" id="IPR029052">
    <property type="entry name" value="Metallo-depent_PP-like"/>
</dbReference>
<keyword evidence="2" id="KW-0547">Nucleotide-binding</keyword>
<dbReference type="STRING" id="35755.UL82_09800"/>
<dbReference type="PANTHER" id="PTHR11575:SF24">
    <property type="entry name" value="5'-NUCLEOTIDASE"/>
    <property type="match status" value="1"/>
</dbReference>
<sequence>MSRSLIAFVASVALATSMTPALSAQEAKRTAERKFNITNITDFHGHIEANDKDPGAIALKCALDKAADGLPTIITSSGDNVGGTPFFSAVLNDKPTIDIFNAMGVRVSALGNHEFDKGADDVKTRIIPESNFVTLGANVTGLGDGLKDYYIEDFSGVKVAFIGTVTDTTDDLVAGDAVKGITFTNPIIRTNELADELKKSNKADVIVSLIHEGLTGVETWSENVDIVFAGHTHQVIQAQPGKQPLIMQAGEYGRALADVNLTFDAATKKLTIDEAQVIEAEEIKKCTTPNAAIQKIIDEARPQVEAKGNEVVSHSQVSFYRGKNEGGDSGTNRGVESQLNNLLADAAKWAITQNTGAKANIGVMNAGGVRADLEKGDITYAKAFAVQPFGNDITYTKLSGAKFKEALEQQWKGDAESRPVLSLGVSDNVSYTYDPARSQGDRITSVTIDGEPLDMNKEYVVAGATFLLGGGDSFTALSQGTPLAQTGYVDVQAFIDYLKEHKNLQGRAGQSNIAITPRGSWKAGEKITLDLASLKYTQGDDSSMVTVSLGEAKVEAPINPTLGAPGYGEAGTATVELAIPAGLTGQQQLVVTTDGGTHISLPVTIDGSTDPQNPKLPGSSTGSVIIGTLAVIGGLLAVIAGPLRQQLVDLLARFNIRLPF</sequence>
<proteinExistence type="inferred from homology"/>
<keyword evidence="2 6" id="KW-0378">Hydrolase</keyword>
<evidence type="ECO:0000256" key="3">
    <source>
        <dbReference type="SAM" id="Phobius"/>
    </source>
</evidence>
<feature type="domain" description="Calcineurin-like phosphoesterase" evidence="4">
    <location>
        <begin position="36"/>
        <end position="234"/>
    </location>
</feature>
<dbReference type="Pfam" id="PF00149">
    <property type="entry name" value="Metallophos"/>
    <property type="match status" value="1"/>
</dbReference>
<dbReference type="SUPFAM" id="SSF55816">
    <property type="entry name" value="5'-nucleotidase (syn. UDP-sugar hydrolase), C-terminal domain"/>
    <property type="match status" value="1"/>
</dbReference>
<keyword evidence="3" id="KW-0472">Membrane</keyword>
<evidence type="ECO:0000259" key="5">
    <source>
        <dbReference type="Pfam" id="PF02872"/>
    </source>
</evidence>
<feature type="transmembrane region" description="Helical" evidence="3">
    <location>
        <begin position="624"/>
        <end position="643"/>
    </location>
</feature>
<comment type="similarity">
    <text evidence="2">Belongs to the 5'-nucleotidase family.</text>
</comment>
<evidence type="ECO:0000313" key="9">
    <source>
        <dbReference type="Proteomes" id="UP000271380"/>
    </source>
</evidence>
<keyword evidence="3" id="KW-0812">Transmembrane</keyword>
<organism evidence="6 8">
    <name type="scientific">Corynebacterium kutscheri</name>
    <dbReference type="NCBI Taxonomy" id="35755"/>
    <lineage>
        <taxon>Bacteria</taxon>
        <taxon>Bacillati</taxon>
        <taxon>Actinomycetota</taxon>
        <taxon>Actinomycetes</taxon>
        <taxon>Mycobacteriales</taxon>
        <taxon>Corynebacteriaceae</taxon>
        <taxon>Corynebacterium</taxon>
    </lineage>
</organism>
<dbReference type="EMBL" id="CP011312">
    <property type="protein sequence ID" value="AKE42097.1"/>
    <property type="molecule type" value="Genomic_DNA"/>
</dbReference>
<feature type="domain" description="5'-Nucleotidase C-terminal" evidence="5">
    <location>
        <begin position="326"/>
        <end position="478"/>
    </location>
</feature>
<gene>
    <name evidence="7" type="primary">nuc2</name>
    <name evidence="7" type="ORF">NCTC949_00893</name>
    <name evidence="6" type="ORF">UL82_09800</name>
</gene>
<keyword evidence="3" id="KW-1133">Transmembrane helix</keyword>
<reference evidence="7 9" key="2">
    <citation type="submission" date="2018-12" db="EMBL/GenBank/DDBJ databases">
        <authorList>
            <consortium name="Pathogen Informatics"/>
        </authorList>
    </citation>
    <scope>NUCLEOTIDE SEQUENCE [LARGE SCALE GENOMIC DNA]</scope>
    <source>
        <strain evidence="7 9">NCTC949</strain>
    </source>
</reference>
<dbReference type="PANTHER" id="PTHR11575">
    <property type="entry name" value="5'-NUCLEOTIDASE-RELATED"/>
    <property type="match status" value="1"/>
</dbReference>
<dbReference type="Proteomes" id="UP000033457">
    <property type="component" value="Chromosome"/>
</dbReference>
<accession>A0A0F6R142</accession>
<dbReference type="EC" id="3.1.3.5" evidence="6"/>
<dbReference type="InterPro" id="IPR004843">
    <property type="entry name" value="Calcineurin-like_PHP"/>
</dbReference>
<evidence type="ECO:0000313" key="7">
    <source>
        <dbReference type="EMBL" id="VEH05989.1"/>
    </source>
</evidence>
<evidence type="ECO:0000313" key="6">
    <source>
        <dbReference type="EMBL" id="AKE42097.1"/>
    </source>
</evidence>
<evidence type="ECO:0000256" key="2">
    <source>
        <dbReference type="RuleBase" id="RU362119"/>
    </source>
</evidence>
<protein>
    <submittedName>
        <fullName evidence="6 7">5'-nucleotidase</fullName>
        <ecNumber evidence="7">3.1.31.-</ecNumber>
        <ecNumber evidence="6">3.1.3.5</ecNumber>
    </submittedName>
</protein>
<dbReference type="GO" id="GO:0009166">
    <property type="term" value="P:nucleotide catabolic process"/>
    <property type="evidence" value="ECO:0007669"/>
    <property type="project" value="InterPro"/>
</dbReference>
<feature type="chain" id="PRO_5043073088" evidence="2">
    <location>
        <begin position="24"/>
        <end position="660"/>
    </location>
</feature>
<feature type="signal peptide" evidence="2">
    <location>
        <begin position="1"/>
        <end position="23"/>
    </location>
</feature>
<keyword evidence="1 2" id="KW-0732">Signal</keyword>
<name>A0A0F6R142_9CORY</name>
<reference evidence="6 8" key="1">
    <citation type="journal article" date="2015" name="Genome Announc.">
        <title>Complete Genome Sequence of Corynebacterium kutscheri DSM 20755, a Corynebacterial Type Strain with Remarkably Low G+C Content of Chromosomal DNA.</title>
        <authorList>
            <person name="Ruckert C."/>
            <person name="Albersmeier A."/>
            <person name="Winkler A."/>
            <person name="Tauch A."/>
        </authorList>
    </citation>
    <scope>NUCLEOTIDE SEQUENCE [LARGE SCALE GENOMIC DNA]</scope>
    <source>
        <strain evidence="6 8">DSM 20755</strain>
    </source>
</reference>
<dbReference type="Proteomes" id="UP000271380">
    <property type="component" value="Chromosome"/>
</dbReference>
<dbReference type="InterPro" id="IPR036907">
    <property type="entry name" value="5'-Nucleotdase_C_sf"/>
</dbReference>
<evidence type="ECO:0000313" key="8">
    <source>
        <dbReference type="Proteomes" id="UP000033457"/>
    </source>
</evidence>
<dbReference type="GO" id="GO:0008768">
    <property type="term" value="F:UDP-sugar diphosphatase activity"/>
    <property type="evidence" value="ECO:0007669"/>
    <property type="project" value="TreeGrafter"/>
</dbReference>
<evidence type="ECO:0000256" key="1">
    <source>
        <dbReference type="ARBA" id="ARBA00022729"/>
    </source>
</evidence>
<dbReference type="SUPFAM" id="SSF56300">
    <property type="entry name" value="Metallo-dependent phosphatases"/>
    <property type="match status" value="1"/>
</dbReference>
<dbReference type="InterPro" id="IPR008334">
    <property type="entry name" value="5'-Nucleotdase_C"/>
</dbReference>
<dbReference type="Gene3D" id="3.90.780.10">
    <property type="entry name" value="5'-Nucleotidase, C-terminal domain"/>
    <property type="match status" value="1"/>
</dbReference>
<dbReference type="GO" id="GO:0030288">
    <property type="term" value="C:outer membrane-bounded periplasmic space"/>
    <property type="evidence" value="ECO:0007669"/>
    <property type="project" value="TreeGrafter"/>
</dbReference>
<dbReference type="InterPro" id="IPR006179">
    <property type="entry name" value="5_nucleotidase/apyrase"/>
</dbReference>
<dbReference type="EMBL" id="LR134377">
    <property type="protein sequence ID" value="VEH05989.1"/>
    <property type="molecule type" value="Genomic_DNA"/>
</dbReference>
<dbReference type="RefSeq" id="WP_046440676.1">
    <property type="nucleotide sequence ID" value="NZ_CP011312.1"/>
</dbReference>
<dbReference type="Gene3D" id="3.60.21.10">
    <property type="match status" value="1"/>
</dbReference>
<dbReference type="Pfam" id="PF02872">
    <property type="entry name" value="5_nucleotid_C"/>
    <property type="match status" value="1"/>
</dbReference>
<dbReference type="GO" id="GO:0008253">
    <property type="term" value="F:5'-nucleotidase activity"/>
    <property type="evidence" value="ECO:0007669"/>
    <property type="project" value="UniProtKB-EC"/>
</dbReference>
<dbReference type="EC" id="3.1.31.-" evidence="7"/>
<dbReference type="OrthoDB" id="1016457at2"/>
<dbReference type="AlphaFoldDB" id="A0A0F6R142"/>
<dbReference type="PRINTS" id="PR01607">
    <property type="entry name" value="APYRASEFAMLY"/>
</dbReference>
<evidence type="ECO:0000259" key="4">
    <source>
        <dbReference type="Pfam" id="PF00149"/>
    </source>
</evidence>
<dbReference type="GO" id="GO:0000166">
    <property type="term" value="F:nucleotide binding"/>
    <property type="evidence" value="ECO:0007669"/>
    <property type="project" value="UniProtKB-KW"/>
</dbReference>